<evidence type="ECO:0000259" key="12">
    <source>
        <dbReference type="PROSITE" id="PS51462"/>
    </source>
</evidence>
<dbReference type="Gene3D" id="3.90.79.10">
    <property type="entry name" value="Nucleoside Triphosphate Pyrophosphohydrolase"/>
    <property type="match status" value="1"/>
</dbReference>
<protein>
    <recommendedName>
        <fullName evidence="11">8-oxo-dGTP diphosphatase</fullName>
        <ecNumber evidence="11">3.6.1.55</ecNumber>
    </recommendedName>
</protein>
<dbReference type="CDD" id="cd03425">
    <property type="entry name" value="NUDIX_MutT_NudA_like"/>
    <property type="match status" value="1"/>
</dbReference>
<evidence type="ECO:0000256" key="2">
    <source>
        <dbReference type="ARBA" id="ARBA00005582"/>
    </source>
</evidence>
<dbReference type="GO" id="GO:0044716">
    <property type="term" value="F:8-oxo-GDP phosphatase activity"/>
    <property type="evidence" value="ECO:0007669"/>
    <property type="project" value="TreeGrafter"/>
</dbReference>
<comment type="cofactor">
    <cofactor evidence="1">
        <name>Mg(2+)</name>
        <dbReference type="ChEBI" id="CHEBI:18420"/>
    </cofactor>
</comment>
<dbReference type="GO" id="GO:0006260">
    <property type="term" value="P:DNA replication"/>
    <property type="evidence" value="ECO:0007669"/>
    <property type="project" value="UniProtKB-KW"/>
</dbReference>
<dbReference type="PROSITE" id="PS51462">
    <property type="entry name" value="NUDIX"/>
    <property type="match status" value="1"/>
</dbReference>
<dbReference type="SUPFAM" id="SSF55811">
    <property type="entry name" value="Nudix"/>
    <property type="match status" value="1"/>
</dbReference>
<evidence type="ECO:0000256" key="5">
    <source>
        <dbReference type="ARBA" id="ARBA00022723"/>
    </source>
</evidence>
<feature type="domain" description="Nudix hydrolase" evidence="12">
    <location>
        <begin position="2"/>
        <end position="126"/>
    </location>
</feature>
<dbReference type="PRINTS" id="PR00502">
    <property type="entry name" value="NUDIXFAMILY"/>
</dbReference>
<evidence type="ECO:0000256" key="9">
    <source>
        <dbReference type="ARBA" id="ARBA00023204"/>
    </source>
</evidence>
<dbReference type="InterPro" id="IPR000086">
    <property type="entry name" value="NUDIX_hydrolase_dom"/>
</dbReference>
<comment type="similarity">
    <text evidence="2">Belongs to the Nudix hydrolase family.</text>
</comment>
<evidence type="ECO:0000256" key="4">
    <source>
        <dbReference type="ARBA" id="ARBA00022705"/>
    </source>
</evidence>
<keyword evidence="3" id="KW-0515">Mutator protein</keyword>
<comment type="catalytic activity">
    <reaction evidence="10">
        <text>8-oxo-dGTP + H2O = 8-oxo-dGMP + diphosphate + H(+)</text>
        <dbReference type="Rhea" id="RHEA:31575"/>
        <dbReference type="ChEBI" id="CHEBI:15377"/>
        <dbReference type="ChEBI" id="CHEBI:15378"/>
        <dbReference type="ChEBI" id="CHEBI:33019"/>
        <dbReference type="ChEBI" id="CHEBI:63224"/>
        <dbReference type="ChEBI" id="CHEBI:77896"/>
        <dbReference type="EC" id="3.6.1.55"/>
    </reaction>
</comment>
<dbReference type="AlphaFoldDB" id="A0A7W4UM06"/>
<dbReference type="InterPro" id="IPR020476">
    <property type="entry name" value="Nudix_hydrolase"/>
</dbReference>
<name>A0A7W4UM06_9MICO</name>
<dbReference type="InterPro" id="IPR015797">
    <property type="entry name" value="NUDIX_hydrolase-like_dom_sf"/>
</dbReference>
<keyword evidence="6" id="KW-0227">DNA damage</keyword>
<keyword evidence="4" id="KW-0235">DNA replication</keyword>
<dbReference type="PANTHER" id="PTHR47707">
    <property type="entry name" value="8-OXO-DGTP DIPHOSPHATASE"/>
    <property type="match status" value="1"/>
</dbReference>
<keyword evidence="14" id="KW-1185">Reference proteome</keyword>
<dbReference type="GO" id="GO:0046872">
    <property type="term" value="F:metal ion binding"/>
    <property type="evidence" value="ECO:0007669"/>
    <property type="project" value="UniProtKB-KW"/>
</dbReference>
<comment type="caution">
    <text evidence="13">The sequence shown here is derived from an EMBL/GenBank/DDBJ whole genome shotgun (WGS) entry which is preliminary data.</text>
</comment>
<proteinExistence type="inferred from homology"/>
<dbReference type="Pfam" id="PF14815">
    <property type="entry name" value="NUDIX_4"/>
    <property type="match status" value="1"/>
</dbReference>
<keyword evidence="7 13" id="KW-0378">Hydrolase</keyword>
<keyword evidence="9" id="KW-0234">DNA repair</keyword>
<sequence length="133" mass="14575">MKRIDVVGAVILRDGRVLCAQRAHGGALGGMWEFPGGKVDAGETREAALVREIVEELACDVKVGELVVTTVHAYDFAEITLTTYYCDLLGSEPRLLEHADSKWLFPEELQELDWAPADIPAVEKIAEQLGPRG</sequence>
<dbReference type="InterPro" id="IPR029119">
    <property type="entry name" value="MutY_C"/>
</dbReference>
<evidence type="ECO:0000256" key="10">
    <source>
        <dbReference type="ARBA" id="ARBA00035861"/>
    </source>
</evidence>
<evidence type="ECO:0000313" key="14">
    <source>
        <dbReference type="Proteomes" id="UP000545286"/>
    </source>
</evidence>
<accession>A0A7W4UM06</accession>
<evidence type="ECO:0000256" key="11">
    <source>
        <dbReference type="ARBA" id="ARBA00038905"/>
    </source>
</evidence>
<evidence type="ECO:0000313" key="13">
    <source>
        <dbReference type="EMBL" id="MBB2956292.1"/>
    </source>
</evidence>
<dbReference type="GO" id="GO:0008413">
    <property type="term" value="F:8-oxo-7,8-dihydroguanosine triphosphate pyrophosphatase activity"/>
    <property type="evidence" value="ECO:0007669"/>
    <property type="project" value="TreeGrafter"/>
</dbReference>
<dbReference type="GO" id="GO:0035539">
    <property type="term" value="F:8-oxo-7,8-dihydrodeoxyguanosine triphosphate pyrophosphatase activity"/>
    <property type="evidence" value="ECO:0007669"/>
    <property type="project" value="UniProtKB-EC"/>
</dbReference>
<keyword evidence="5" id="KW-0479">Metal-binding</keyword>
<dbReference type="GO" id="GO:0044715">
    <property type="term" value="F:8-oxo-dGDP phosphatase activity"/>
    <property type="evidence" value="ECO:0007669"/>
    <property type="project" value="TreeGrafter"/>
</dbReference>
<evidence type="ECO:0000256" key="6">
    <source>
        <dbReference type="ARBA" id="ARBA00022763"/>
    </source>
</evidence>
<evidence type="ECO:0000256" key="8">
    <source>
        <dbReference type="ARBA" id="ARBA00022842"/>
    </source>
</evidence>
<evidence type="ECO:0000256" key="3">
    <source>
        <dbReference type="ARBA" id="ARBA00022457"/>
    </source>
</evidence>
<evidence type="ECO:0000256" key="7">
    <source>
        <dbReference type="ARBA" id="ARBA00022801"/>
    </source>
</evidence>
<keyword evidence="8" id="KW-0460">Magnesium</keyword>
<gene>
    <name evidence="13" type="ORF">FHX72_000404</name>
</gene>
<dbReference type="InterPro" id="IPR047127">
    <property type="entry name" value="MutT-like"/>
</dbReference>
<dbReference type="RefSeq" id="WP_183622732.1">
    <property type="nucleotide sequence ID" value="NZ_JACHWJ010000001.1"/>
</dbReference>
<dbReference type="EC" id="3.6.1.55" evidence="11"/>
<dbReference type="EMBL" id="JACHWJ010000001">
    <property type="protein sequence ID" value="MBB2956292.1"/>
    <property type="molecule type" value="Genomic_DNA"/>
</dbReference>
<evidence type="ECO:0000256" key="1">
    <source>
        <dbReference type="ARBA" id="ARBA00001946"/>
    </source>
</evidence>
<dbReference type="PANTHER" id="PTHR47707:SF1">
    <property type="entry name" value="NUDIX HYDROLASE FAMILY PROTEIN"/>
    <property type="match status" value="1"/>
</dbReference>
<organism evidence="13 14">
    <name type="scientific">Pseudoclavibacter helvolus</name>
    <dbReference type="NCBI Taxonomy" id="255205"/>
    <lineage>
        <taxon>Bacteria</taxon>
        <taxon>Bacillati</taxon>
        <taxon>Actinomycetota</taxon>
        <taxon>Actinomycetes</taxon>
        <taxon>Micrococcales</taxon>
        <taxon>Microbacteriaceae</taxon>
        <taxon>Pseudoclavibacter</taxon>
    </lineage>
</organism>
<reference evidence="13 14" key="1">
    <citation type="submission" date="2020-08" db="EMBL/GenBank/DDBJ databases">
        <title>Sequencing the genomes of 1000 actinobacteria strains.</title>
        <authorList>
            <person name="Klenk H.-P."/>
        </authorList>
    </citation>
    <scope>NUCLEOTIDE SEQUENCE [LARGE SCALE GENOMIC DNA]</scope>
    <source>
        <strain evidence="13 14">DSM 20419</strain>
    </source>
</reference>
<dbReference type="GO" id="GO:0006281">
    <property type="term" value="P:DNA repair"/>
    <property type="evidence" value="ECO:0007669"/>
    <property type="project" value="UniProtKB-KW"/>
</dbReference>
<dbReference type="Proteomes" id="UP000545286">
    <property type="component" value="Unassembled WGS sequence"/>
</dbReference>